<evidence type="ECO:0000313" key="1">
    <source>
        <dbReference type="EMBL" id="KAK8064517.1"/>
    </source>
</evidence>
<organism evidence="1 2">
    <name type="scientific">Apiospora phragmitis</name>
    <dbReference type="NCBI Taxonomy" id="2905665"/>
    <lineage>
        <taxon>Eukaryota</taxon>
        <taxon>Fungi</taxon>
        <taxon>Dikarya</taxon>
        <taxon>Ascomycota</taxon>
        <taxon>Pezizomycotina</taxon>
        <taxon>Sordariomycetes</taxon>
        <taxon>Xylariomycetidae</taxon>
        <taxon>Amphisphaeriales</taxon>
        <taxon>Apiosporaceae</taxon>
        <taxon>Apiospora</taxon>
    </lineage>
</organism>
<sequence length="171" mass="18869">MFCQAGTGPVVVSFVFPDVNVDHDVMMIQQILDVFSHYDDPFERCSKLDIQQEYSGIFEIHRQVFHWVSRVPSATCIANADTGEPRPGGVCRLKHLDDPGQKGPKAKDDGQIFSWVGAQGNISPRDWMDLTRPAALSADPSPWALVYVDSDDELAAAEPDVAVPALFIARL</sequence>
<dbReference type="Proteomes" id="UP001480595">
    <property type="component" value="Unassembled WGS sequence"/>
</dbReference>
<dbReference type="RefSeq" id="XP_066715506.1">
    <property type="nucleotide sequence ID" value="XM_066858564.1"/>
</dbReference>
<gene>
    <name evidence="1" type="ORF">PG994_007155</name>
</gene>
<protein>
    <submittedName>
        <fullName evidence="1">Uncharacterized protein</fullName>
    </submittedName>
</protein>
<accession>A0ABR1V005</accession>
<dbReference type="EMBL" id="JAQQWL010000007">
    <property type="protein sequence ID" value="KAK8064517.1"/>
    <property type="molecule type" value="Genomic_DNA"/>
</dbReference>
<proteinExistence type="predicted"/>
<name>A0ABR1V005_9PEZI</name>
<comment type="caution">
    <text evidence="1">The sequence shown here is derived from an EMBL/GenBank/DDBJ whole genome shotgun (WGS) entry which is preliminary data.</text>
</comment>
<keyword evidence="2" id="KW-1185">Reference proteome</keyword>
<evidence type="ECO:0000313" key="2">
    <source>
        <dbReference type="Proteomes" id="UP001480595"/>
    </source>
</evidence>
<dbReference type="GeneID" id="92091627"/>
<reference evidence="1 2" key="1">
    <citation type="submission" date="2023-01" db="EMBL/GenBank/DDBJ databases">
        <title>Analysis of 21 Apiospora genomes using comparative genomics revels a genus with tremendous synthesis potential of carbohydrate active enzymes and secondary metabolites.</title>
        <authorList>
            <person name="Sorensen T."/>
        </authorList>
    </citation>
    <scope>NUCLEOTIDE SEQUENCE [LARGE SCALE GENOMIC DNA]</scope>
    <source>
        <strain evidence="1 2">CBS 135458</strain>
    </source>
</reference>